<evidence type="ECO:0000313" key="8">
    <source>
        <dbReference type="Proteomes" id="UP000053661"/>
    </source>
</evidence>
<evidence type="ECO:0000313" key="7">
    <source>
        <dbReference type="EMBL" id="KFV13906.1"/>
    </source>
</evidence>
<dbReference type="Pfam" id="PF03619">
    <property type="entry name" value="Solute_trans_a"/>
    <property type="match status" value="1"/>
</dbReference>
<feature type="transmembrane region" description="Helical" evidence="6">
    <location>
        <begin position="229"/>
        <end position="252"/>
    </location>
</feature>
<sequence>QMSNATHALPSTTASSTLGPGTAARLASATPSSTLTLLMATHNDSQDSQQLFLTTTAAQVISGIFVWSALIITFHQIYTHLRNYTVPKEQRYIIRILFIVPVYAFDSWLSLLLLGSHQYYVYFDSVRDCYEAFVIYSFLSLCFEYLGGESTIMTEIRGKPIVSSCFYGTCCLQGMSYSIGFLRFCKQATLQFCIVKPLMAIVTIILQAFGKYHDGDFNAAAPPRVQSGYLYITIIYNFSVSLALYALFLFYFATMDLLRPFEPVLKFITIKAVIFLSFWQGTLLAILEKCGVIPEVQIIDGKEVGAGTVAAGYQNFIICIEMLFASIALRYAFTCQVYREKKENSTANLAPMQSISSGLKETISPQDIVQDAIHNFSPTYQQYIQQSMQEAEHKVPGENGHVASKAEGPSSRKNKNIEKRVLILSDEE</sequence>
<feature type="transmembrane region" description="Helical" evidence="6">
    <location>
        <begin position="264"/>
        <end position="287"/>
    </location>
</feature>
<dbReference type="PANTHER" id="PTHR23423">
    <property type="entry name" value="ORGANIC SOLUTE TRANSPORTER-RELATED"/>
    <property type="match status" value="1"/>
</dbReference>
<keyword evidence="4 6" id="KW-0472">Membrane</keyword>
<organism evidence="7 8">
    <name type="scientific">Tauraco erythrolophus</name>
    <name type="common">Red-crested turaco</name>
    <dbReference type="NCBI Taxonomy" id="121530"/>
    <lineage>
        <taxon>Eukaryota</taxon>
        <taxon>Metazoa</taxon>
        <taxon>Chordata</taxon>
        <taxon>Craniata</taxon>
        <taxon>Vertebrata</taxon>
        <taxon>Euteleostomi</taxon>
        <taxon>Archelosauria</taxon>
        <taxon>Archosauria</taxon>
        <taxon>Dinosauria</taxon>
        <taxon>Saurischia</taxon>
        <taxon>Theropoda</taxon>
        <taxon>Coelurosauria</taxon>
        <taxon>Aves</taxon>
        <taxon>Neognathae</taxon>
        <taxon>Neoaves</taxon>
        <taxon>Otidimorphae</taxon>
        <taxon>Musophagiformes</taxon>
        <taxon>Musophagidae</taxon>
        <taxon>Tauraco</taxon>
    </lineage>
</organism>
<feature type="region of interest" description="Disordered" evidence="5">
    <location>
        <begin position="1"/>
        <end position="24"/>
    </location>
</feature>
<feature type="transmembrane region" description="Helical" evidence="6">
    <location>
        <begin position="51"/>
        <end position="72"/>
    </location>
</feature>
<dbReference type="EMBL" id="KL462291">
    <property type="protein sequence ID" value="KFV13906.1"/>
    <property type="molecule type" value="Genomic_DNA"/>
</dbReference>
<feature type="transmembrane region" description="Helical" evidence="6">
    <location>
        <begin position="313"/>
        <end position="333"/>
    </location>
</feature>
<keyword evidence="3 6" id="KW-1133">Transmembrane helix</keyword>
<evidence type="ECO:0000256" key="6">
    <source>
        <dbReference type="SAM" id="Phobius"/>
    </source>
</evidence>
<keyword evidence="8" id="KW-1185">Reference proteome</keyword>
<feature type="transmembrane region" description="Helical" evidence="6">
    <location>
        <begin position="133"/>
        <end position="152"/>
    </location>
</feature>
<evidence type="ECO:0000256" key="3">
    <source>
        <dbReference type="ARBA" id="ARBA00022989"/>
    </source>
</evidence>
<feature type="non-terminal residue" evidence="7">
    <location>
        <position position="1"/>
    </location>
</feature>
<accession>A0A093EH81</accession>
<dbReference type="Proteomes" id="UP000053661">
    <property type="component" value="Unassembled WGS sequence"/>
</dbReference>
<evidence type="ECO:0000256" key="4">
    <source>
        <dbReference type="ARBA" id="ARBA00023136"/>
    </source>
</evidence>
<proteinExistence type="predicted"/>
<feature type="transmembrane region" description="Helical" evidence="6">
    <location>
        <begin position="92"/>
        <end position="113"/>
    </location>
</feature>
<reference evidence="7 8" key="1">
    <citation type="submission" date="2014-04" db="EMBL/GenBank/DDBJ databases">
        <title>Genome evolution of avian class.</title>
        <authorList>
            <person name="Zhang G."/>
            <person name="Li C."/>
        </authorList>
    </citation>
    <scope>NUCLEOTIDE SEQUENCE [LARGE SCALE GENOMIC DNA]</scope>
    <source>
        <strain evidence="7">BGI_N340</strain>
    </source>
</reference>
<keyword evidence="2 6" id="KW-0812">Transmembrane</keyword>
<feature type="compositionally biased region" description="Polar residues" evidence="5">
    <location>
        <begin position="1"/>
        <end position="19"/>
    </location>
</feature>
<dbReference type="SMART" id="SM01417">
    <property type="entry name" value="Solute_trans_a"/>
    <property type="match status" value="1"/>
</dbReference>
<protein>
    <submittedName>
        <fullName evidence="7">Transmembrane protein 184A</fullName>
    </submittedName>
</protein>
<dbReference type="InterPro" id="IPR005178">
    <property type="entry name" value="Ostalpha/TMEM184C"/>
</dbReference>
<comment type="subcellular location">
    <subcellularLocation>
        <location evidence="1">Membrane</location>
        <topology evidence="1">Multi-pass membrane protein</topology>
    </subcellularLocation>
</comment>
<dbReference type="GO" id="GO:0016020">
    <property type="term" value="C:membrane"/>
    <property type="evidence" value="ECO:0007669"/>
    <property type="project" value="UniProtKB-SubCell"/>
</dbReference>
<feature type="non-terminal residue" evidence="7">
    <location>
        <position position="428"/>
    </location>
</feature>
<feature type="transmembrane region" description="Helical" evidence="6">
    <location>
        <begin position="188"/>
        <end position="209"/>
    </location>
</feature>
<gene>
    <name evidence="7" type="ORF">N340_07264</name>
</gene>
<evidence type="ECO:0000256" key="2">
    <source>
        <dbReference type="ARBA" id="ARBA00022692"/>
    </source>
</evidence>
<feature type="region of interest" description="Disordered" evidence="5">
    <location>
        <begin position="389"/>
        <end position="428"/>
    </location>
</feature>
<evidence type="ECO:0000256" key="5">
    <source>
        <dbReference type="SAM" id="MobiDB-lite"/>
    </source>
</evidence>
<evidence type="ECO:0000256" key="1">
    <source>
        <dbReference type="ARBA" id="ARBA00004141"/>
    </source>
</evidence>
<dbReference type="AlphaFoldDB" id="A0A093EH81"/>
<name>A0A093EH81_TAUER</name>